<dbReference type="Pfam" id="PF13149">
    <property type="entry name" value="Mfa_like_1"/>
    <property type="match status" value="1"/>
</dbReference>
<reference evidence="1 2" key="1">
    <citation type="submission" date="2018-08" db="EMBL/GenBank/DDBJ databases">
        <title>A genome reference for cultivated species of the human gut microbiota.</title>
        <authorList>
            <person name="Zou Y."/>
            <person name="Xue W."/>
            <person name="Luo G."/>
        </authorList>
    </citation>
    <scope>NUCLEOTIDE SEQUENCE [LARGE SCALE GENOMIC DNA]</scope>
    <source>
        <strain evidence="1 2">AF38-2</strain>
    </source>
</reference>
<dbReference type="InterPro" id="IPR025049">
    <property type="entry name" value="Mfa-like_1"/>
</dbReference>
<comment type="caution">
    <text evidence="1">The sequence shown here is derived from an EMBL/GenBank/DDBJ whole genome shotgun (WGS) entry which is preliminary data.</text>
</comment>
<evidence type="ECO:0000313" key="1">
    <source>
        <dbReference type="EMBL" id="RHL40860.1"/>
    </source>
</evidence>
<dbReference type="CDD" id="cd13120">
    <property type="entry name" value="BF2867_like_N"/>
    <property type="match status" value="1"/>
</dbReference>
<proteinExistence type="predicted"/>
<dbReference type="AlphaFoldDB" id="A0A414G8E4"/>
<dbReference type="InterPro" id="IPR042278">
    <property type="entry name" value="Mfa-like_1_N"/>
</dbReference>
<sequence length="375" mass="41389">MYMKKLTLCVWLILLAACHGSDDNESEYIPPTLGGDVEVSFGGSVSVITSSVSVSRAPINRATFDEGSEIGIYGMVANENNMGTIDWAYNTVLLDAMKNAKYTATNHYVTDNGVVKQSLVQEEIAKFPPKASPTSPEPALVFYAYYPYTTAVAYDPYGSPNAPVIPVNLDHQDMSNTPDYMYAKASSVVTTQPILLTFEHILTRLDFDLYTNIRDFGLVEGEIGSPRLKKIVVYQDKQYAASMSLAGLESLDPEQAMSPLALVYPNLDYVITYKTAAQNRFTGASFLLFPTCFVTKVVFTIVTEKGVERDFIVYQYVAGSTDPLKQELPLERGKITKLTVKYTREINPNATINGWAENINLEGFTIGDNNSNVTP</sequence>
<gene>
    <name evidence="1" type="ORF">DW027_03125</name>
</gene>
<dbReference type="PROSITE" id="PS51257">
    <property type="entry name" value="PROKAR_LIPOPROTEIN"/>
    <property type="match status" value="1"/>
</dbReference>
<accession>A0A414G8E4</accession>
<dbReference type="Gene3D" id="2.60.40.2620">
    <property type="entry name" value="Fimbrillin-like"/>
    <property type="match status" value="1"/>
</dbReference>
<protein>
    <submittedName>
        <fullName evidence="1">Uncharacterized protein</fullName>
    </submittedName>
</protein>
<name>A0A414G8E4_9BACE</name>
<evidence type="ECO:0000313" key="2">
    <source>
        <dbReference type="Proteomes" id="UP000284495"/>
    </source>
</evidence>
<organism evidence="1 2">
    <name type="scientific">Bacteroides xylanisolvens</name>
    <dbReference type="NCBI Taxonomy" id="371601"/>
    <lineage>
        <taxon>Bacteria</taxon>
        <taxon>Pseudomonadati</taxon>
        <taxon>Bacteroidota</taxon>
        <taxon>Bacteroidia</taxon>
        <taxon>Bacteroidales</taxon>
        <taxon>Bacteroidaceae</taxon>
        <taxon>Bacteroides</taxon>
    </lineage>
</organism>
<dbReference type="EMBL" id="QROO01000003">
    <property type="protein sequence ID" value="RHL40860.1"/>
    <property type="molecule type" value="Genomic_DNA"/>
</dbReference>
<dbReference type="Proteomes" id="UP000284495">
    <property type="component" value="Unassembled WGS sequence"/>
</dbReference>